<gene>
    <name evidence="1" type="ORF">XAT740_LOCUS25829</name>
</gene>
<evidence type="ECO:0000313" key="2">
    <source>
        <dbReference type="Proteomes" id="UP000663828"/>
    </source>
</evidence>
<accession>A0A814ZG93</accession>
<reference evidence="1" key="1">
    <citation type="submission" date="2021-02" db="EMBL/GenBank/DDBJ databases">
        <authorList>
            <person name="Nowell W R."/>
        </authorList>
    </citation>
    <scope>NUCLEOTIDE SEQUENCE</scope>
</reference>
<organism evidence="1 2">
    <name type="scientific">Adineta ricciae</name>
    <name type="common">Rotifer</name>
    <dbReference type="NCBI Taxonomy" id="249248"/>
    <lineage>
        <taxon>Eukaryota</taxon>
        <taxon>Metazoa</taxon>
        <taxon>Spiralia</taxon>
        <taxon>Gnathifera</taxon>
        <taxon>Rotifera</taxon>
        <taxon>Eurotatoria</taxon>
        <taxon>Bdelloidea</taxon>
        <taxon>Adinetida</taxon>
        <taxon>Adinetidae</taxon>
        <taxon>Adineta</taxon>
    </lineage>
</organism>
<dbReference type="AlphaFoldDB" id="A0A814ZG93"/>
<sequence>MASNNMYLKEQVLIRTSTQADNVYQNQQQQQYHRVEKIVSQSCNASITNTSSRLHPHTPNTEPVHVDHSKGHAVVIHPRQQHQRSRSLKTLLHPKLHKKLCTQQAPAEAEIIRTIKYVLIHENLDAHGEIVTDFVQVKFMKKMEHFDVYFDYGDVLPSSTGNANAIFNCIN</sequence>
<dbReference type="Proteomes" id="UP000663828">
    <property type="component" value="Unassembled WGS sequence"/>
</dbReference>
<keyword evidence="2" id="KW-1185">Reference proteome</keyword>
<dbReference type="EMBL" id="CAJNOR010002066">
    <property type="protein sequence ID" value="CAF1242793.1"/>
    <property type="molecule type" value="Genomic_DNA"/>
</dbReference>
<name>A0A814ZG93_ADIRI</name>
<evidence type="ECO:0000313" key="1">
    <source>
        <dbReference type="EMBL" id="CAF1242793.1"/>
    </source>
</evidence>
<proteinExistence type="predicted"/>
<protein>
    <submittedName>
        <fullName evidence="1">Uncharacterized protein</fullName>
    </submittedName>
</protein>
<comment type="caution">
    <text evidence="1">The sequence shown here is derived from an EMBL/GenBank/DDBJ whole genome shotgun (WGS) entry which is preliminary data.</text>
</comment>